<dbReference type="SUPFAM" id="SSF54593">
    <property type="entry name" value="Glyoxalase/Bleomycin resistance protein/Dihydroxybiphenyl dioxygenase"/>
    <property type="match status" value="1"/>
</dbReference>
<dbReference type="EMBL" id="KV875101">
    <property type="protein sequence ID" value="OIW25596.1"/>
    <property type="molecule type" value="Genomic_DNA"/>
</dbReference>
<dbReference type="PROSITE" id="PS51819">
    <property type="entry name" value="VOC"/>
    <property type="match status" value="1"/>
</dbReference>
<dbReference type="InParanoid" id="A0A1J7J8U4"/>
<name>A0A1J7J8U4_9PEZI</name>
<dbReference type="Pfam" id="PF00903">
    <property type="entry name" value="Glyoxalase"/>
    <property type="match status" value="1"/>
</dbReference>
<dbReference type="InterPro" id="IPR029068">
    <property type="entry name" value="Glyas_Bleomycin-R_OHBP_Dase"/>
</dbReference>
<dbReference type="Proteomes" id="UP000182658">
    <property type="component" value="Unassembled WGS sequence"/>
</dbReference>
<dbReference type="PANTHER" id="PTHR33993">
    <property type="entry name" value="GLYOXALASE-RELATED"/>
    <property type="match status" value="1"/>
</dbReference>
<evidence type="ECO:0000313" key="3">
    <source>
        <dbReference type="Proteomes" id="UP000182658"/>
    </source>
</evidence>
<evidence type="ECO:0000313" key="2">
    <source>
        <dbReference type="EMBL" id="OIW25596.1"/>
    </source>
</evidence>
<gene>
    <name evidence="2" type="ORF">CONLIGDRAFT_499979</name>
</gene>
<sequence>MPDSVTPSTAKYNKPPPNGIAFTRILVRDFDGAQSFYASVFGWRFMDPQPNFPRIFFTGGEVMGGLHLLSSPADDSAGGEKEGVKQRVVDYIMVSDVDETLKKVIENGGTVTKEKFTEGDHTELAEFEFEGVVHGVLRWLKS</sequence>
<keyword evidence="3" id="KW-1185">Reference proteome</keyword>
<accession>A0A1J7J8U4</accession>
<feature type="domain" description="VOC" evidence="1">
    <location>
        <begin position="19"/>
        <end position="142"/>
    </location>
</feature>
<dbReference type="OrthoDB" id="447346at2759"/>
<reference evidence="2 3" key="1">
    <citation type="submission" date="2016-10" db="EMBL/GenBank/DDBJ databases">
        <title>Draft genome sequence of Coniochaeta ligniaria NRRL30616, a lignocellulolytic fungus for bioabatement of inhibitors in plant biomass hydrolysates.</title>
        <authorList>
            <consortium name="DOE Joint Genome Institute"/>
            <person name="Jimenez D.J."/>
            <person name="Hector R.E."/>
            <person name="Riley R."/>
            <person name="Sun H."/>
            <person name="Grigoriev I.V."/>
            <person name="Van Elsas J.D."/>
            <person name="Nichols N.N."/>
        </authorList>
    </citation>
    <scope>NUCLEOTIDE SEQUENCE [LARGE SCALE GENOMIC DNA]</scope>
    <source>
        <strain evidence="2 3">NRRL 30616</strain>
    </source>
</reference>
<proteinExistence type="predicted"/>
<dbReference type="InterPro" id="IPR037523">
    <property type="entry name" value="VOC_core"/>
</dbReference>
<dbReference type="InterPro" id="IPR004360">
    <property type="entry name" value="Glyas_Fos-R_dOase_dom"/>
</dbReference>
<evidence type="ECO:0000259" key="1">
    <source>
        <dbReference type="PROSITE" id="PS51819"/>
    </source>
</evidence>
<protein>
    <recommendedName>
        <fullName evidence="1">VOC domain-containing protein</fullName>
    </recommendedName>
</protein>
<dbReference type="InterPro" id="IPR052164">
    <property type="entry name" value="Anthracycline_SecMetBiosynth"/>
</dbReference>
<dbReference type="Gene3D" id="3.10.180.10">
    <property type="entry name" value="2,3-Dihydroxybiphenyl 1,2-Dioxygenase, domain 1"/>
    <property type="match status" value="1"/>
</dbReference>
<dbReference type="STRING" id="1408157.A0A1J7J8U4"/>
<organism evidence="2 3">
    <name type="scientific">Coniochaeta ligniaria NRRL 30616</name>
    <dbReference type="NCBI Taxonomy" id="1408157"/>
    <lineage>
        <taxon>Eukaryota</taxon>
        <taxon>Fungi</taxon>
        <taxon>Dikarya</taxon>
        <taxon>Ascomycota</taxon>
        <taxon>Pezizomycotina</taxon>
        <taxon>Sordariomycetes</taxon>
        <taxon>Sordariomycetidae</taxon>
        <taxon>Coniochaetales</taxon>
        <taxon>Coniochaetaceae</taxon>
        <taxon>Coniochaeta</taxon>
    </lineage>
</organism>
<dbReference type="AlphaFoldDB" id="A0A1J7J8U4"/>